<comment type="similarity">
    <text evidence="1">Belongs to the peptidase C56 family.</text>
</comment>
<protein>
    <recommendedName>
        <fullName evidence="3">DJ-1/PfpI domain-containing protein</fullName>
    </recommendedName>
</protein>
<evidence type="ECO:0000313" key="4">
    <source>
        <dbReference type="EMBL" id="KAK9833342.1"/>
    </source>
</evidence>
<dbReference type="GO" id="GO:0005737">
    <property type="term" value="C:cytoplasm"/>
    <property type="evidence" value="ECO:0007669"/>
    <property type="project" value="UniProtKB-ARBA"/>
</dbReference>
<dbReference type="PANTHER" id="PTHR48094:SF12">
    <property type="entry name" value="PARKINSON DISEASE PROTEIN 7 HOMOLOG"/>
    <property type="match status" value="1"/>
</dbReference>
<dbReference type="AlphaFoldDB" id="A0AAW1RJD0"/>
<evidence type="ECO:0000313" key="5">
    <source>
        <dbReference type="Proteomes" id="UP001445335"/>
    </source>
</evidence>
<dbReference type="InterPro" id="IPR006287">
    <property type="entry name" value="DJ-1"/>
</dbReference>
<dbReference type="Proteomes" id="UP001445335">
    <property type="component" value="Unassembled WGS sequence"/>
</dbReference>
<evidence type="ECO:0000256" key="2">
    <source>
        <dbReference type="ARBA" id="ARBA00022737"/>
    </source>
</evidence>
<keyword evidence="5" id="KW-1185">Reference proteome</keyword>
<reference evidence="4 5" key="1">
    <citation type="journal article" date="2024" name="Nat. Commun.">
        <title>Phylogenomics reveals the evolutionary origins of lichenization in chlorophyte algae.</title>
        <authorList>
            <person name="Puginier C."/>
            <person name="Libourel C."/>
            <person name="Otte J."/>
            <person name="Skaloud P."/>
            <person name="Haon M."/>
            <person name="Grisel S."/>
            <person name="Petersen M."/>
            <person name="Berrin J.G."/>
            <person name="Delaux P.M."/>
            <person name="Dal Grande F."/>
            <person name="Keller J."/>
        </authorList>
    </citation>
    <scope>NUCLEOTIDE SEQUENCE [LARGE SCALE GENOMIC DNA]</scope>
    <source>
        <strain evidence="4 5">SAG 245.80</strain>
    </source>
</reference>
<name>A0AAW1RJD0_9CHLO</name>
<dbReference type="PANTHER" id="PTHR48094">
    <property type="entry name" value="PROTEIN/NUCLEIC ACID DEGLYCASE DJ-1-RELATED"/>
    <property type="match status" value="1"/>
</dbReference>
<feature type="domain" description="DJ-1/PfpI" evidence="3">
    <location>
        <begin position="5"/>
        <end position="169"/>
    </location>
</feature>
<comment type="caution">
    <text evidence="4">The sequence shown here is derived from an EMBL/GenBank/DDBJ whole genome shotgun (WGS) entry which is preliminary data.</text>
</comment>
<gene>
    <name evidence="4" type="ORF">WJX81_008205</name>
</gene>
<dbReference type="InterPro" id="IPR029062">
    <property type="entry name" value="Class_I_gatase-like"/>
</dbReference>
<dbReference type="FunFam" id="3.40.50.880:FF:000015">
    <property type="entry name" value="Protein DJ-1 homolog C"/>
    <property type="match status" value="1"/>
</dbReference>
<accession>A0AAW1RJD0</accession>
<evidence type="ECO:0000259" key="3">
    <source>
        <dbReference type="Pfam" id="PF01965"/>
    </source>
</evidence>
<dbReference type="EMBL" id="JALJOU010000037">
    <property type="protein sequence ID" value="KAK9833342.1"/>
    <property type="molecule type" value="Genomic_DNA"/>
</dbReference>
<dbReference type="CDD" id="cd03135">
    <property type="entry name" value="GATase1_DJ-1"/>
    <property type="match status" value="1"/>
</dbReference>
<dbReference type="Gene3D" id="3.40.50.880">
    <property type="match status" value="1"/>
</dbReference>
<dbReference type="GO" id="GO:1903189">
    <property type="term" value="P:glyoxal metabolic process"/>
    <property type="evidence" value="ECO:0007669"/>
    <property type="project" value="TreeGrafter"/>
</dbReference>
<dbReference type="InterPro" id="IPR002818">
    <property type="entry name" value="DJ-1/PfpI"/>
</dbReference>
<sequence length="196" mass="20766">MAASKRVLVPIGTGSEEMEAVIIIDVLRRAGAEVTVASVEDNMQVDMSRGVKLVADKLIGSCSNEEYDVIALPGGNGGAERLRDSQELEALIEQQRGAGRRWAAVCASPAVVFQSKGWLEGKKATCHPAFVDRLADSSEADARVVVDGLLTTSRGPGTSFEFALALVEQLYGKDKAEEVAQPMVLPQGLDAPKVVA</sequence>
<evidence type="ECO:0000256" key="1">
    <source>
        <dbReference type="ARBA" id="ARBA00008542"/>
    </source>
</evidence>
<dbReference type="SUPFAM" id="SSF52317">
    <property type="entry name" value="Class I glutamine amidotransferase-like"/>
    <property type="match status" value="1"/>
</dbReference>
<keyword evidence="2" id="KW-0677">Repeat</keyword>
<proteinExistence type="inferred from homology"/>
<dbReference type="InterPro" id="IPR050325">
    <property type="entry name" value="Prot/Nucl_acid_deglycase"/>
</dbReference>
<dbReference type="Pfam" id="PF01965">
    <property type="entry name" value="DJ-1_PfpI"/>
    <property type="match status" value="1"/>
</dbReference>
<organism evidence="4 5">
    <name type="scientific">Elliptochloris bilobata</name>
    <dbReference type="NCBI Taxonomy" id="381761"/>
    <lineage>
        <taxon>Eukaryota</taxon>
        <taxon>Viridiplantae</taxon>
        <taxon>Chlorophyta</taxon>
        <taxon>core chlorophytes</taxon>
        <taxon>Trebouxiophyceae</taxon>
        <taxon>Trebouxiophyceae incertae sedis</taxon>
        <taxon>Elliptochloris clade</taxon>
        <taxon>Elliptochloris</taxon>
    </lineage>
</organism>
<dbReference type="NCBIfam" id="TIGR01383">
    <property type="entry name" value="not_thiJ"/>
    <property type="match status" value="1"/>
</dbReference>